<protein>
    <submittedName>
        <fullName evidence="2">DUF2493 domain-containing protein</fullName>
    </submittedName>
</protein>
<reference evidence="2 3" key="1">
    <citation type="submission" date="2019-05" db="EMBL/GenBank/DDBJ databases">
        <title>Draft genome sequence of Nonomuraea turkmeniaca DSM 43926.</title>
        <authorList>
            <person name="Saricaoglu S."/>
            <person name="Isik K."/>
        </authorList>
    </citation>
    <scope>NUCLEOTIDE SEQUENCE [LARGE SCALE GENOMIC DNA]</scope>
    <source>
        <strain evidence="2 3">DSM 43926</strain>
    </source>
</reference>
<dbReference type="AlphaFoldDB" id="A0A5S4F9R9"/>
<accession>A0A5S4F9R9</accession>
<gene>
    <name evidence="2" type="ORF">ETD86_29955</name>
</gene>
<dbReference type="OrthoDB" id="572639at2"/>
<dbReference type="Pfam" id="PF10686">
    <property type="entry name" value="YAcAr"/>
    <property type="match status" value="1"/>
</dbReference>
<comment type="caution">
    <text evidence="2">The sequence shown here is derived from an EMBL/GenBank/DDBJ whole genome shotgun (WGS) entry which is preliminary data.</text>
</comment>
<name>A0A5S4F9R9_9ACTN</name>
<dbReference type="RefSeq" id="WP_138669682.1">
    <property type="nucleotide sequence ID" value="NZ_VCKY01000117.1"/>
</dbReference>
<evidence type="ECO:0000313" key="3">
    <source>
        <dbReference type="Proteomes" id="UP000309128"/>
    </source>
</evidence>
<feature type="domain" description="YspA cpYpsA-related SLOG" evidence="1">
    <location>
        <begin position="13"/>
        <end position="88"/>
    </location>
</feature>
<dbReference type="InterPro" id="IPR019627">
    <property type="entry name" value="YAcAr"/>
</dbReference>
<evidence type="ECO:0000313" key="2">
    <source>
        <dbReference type="EMBL" id="TMR13792.1"/>
    </source>
</evidence>
<organism evidence="2 3">
    <name type="scientific">Nonomuraea turkmeniaca</name>
    <dbReference type="NCBI Taxonomy" id="103838"/>
    <lineage>
        <taxon>Bacteria</taxon>
        <taxon>Bacillati</taxon>
        <taxon>Actinomycetota</taxon>
        <taxon>Actinomycetes</taxon>
        <taxon>Streptosporangiales</taxon>
        <taxon>Streptosporangiaceae</taxon>
        <taxon>Nonomuraea</taxon>
    </lineage>
</organism>
<dbReference type="Proteomes" id="UP000309128">
    <property type="component" value="Unassembled WGS sequence"/>
</dbReference>
<evidence type="ECO:0000259" key="1">
    <source>
        <dbReference type="Pfam" id="PF10686"/>
    </source>
</evidence>
<proteinExistence type="predicted"/>
<dbReference type="EMBL" id="VCKY01000117">
    <property type="protein sequence ID" value="TMR13792.1"/>
    <property type="molecule type" value="Genomic_DNA"/>
</dbReference>
<keyword evidence="3" id="KW-1185">Reference proteome</keyword>
<sequence>MTPPAAGGRPWEVLFTGARDCVDKALLWRVLDEIHAEHPDMLVKHGACYPAEDEHGRRSEESADWLAHLWCLARGVPDREFPANWGRYGDAAGPIRNNAMIASGADECVAFPHPWSRGTFGCARRAERAGIPTRRFTPTPPLRRRTWSAYARR</sequence>